<protein>
    <submittedName>
        <fullName evidence="2">Uncharacterized protein</fullName>
    </submittedName>
</protein>
<proteinExistence type="predicted"/>
<name>A0ABR5HYZ8_STRLW</name>
<dbReference type="RefSeq" id="WP_048572850.1">
    <property type="nucleotide sequence ID" value="NZ_LFEH01000040.1"/>
</dbReference>
<sequence length="63" mass="6918">MTATRLEILGDDGEWHEVPGVASVEFLPLAPDELRERAEATDLMIHPPADIRTTSDGPPPARR</sequence>
<gene>
    <name evidence="2" type="ORF">ACH49_13615</name>
</gene>
<comment type="caution">
    <text evidence="2">The sequence shown here is derived from an EMBL/GenBank/DDBJ whole genome shotgun (WGS) entry which is preliminary data.</text>
</comment>
<dbReference type="Proteomes" id="UP000037274">
    <property type="component" value="Unassembled WGS sequence"/>
</dbReference>
<reference evidence="2 3" key="1">
    <citation type="submission" date="2015-06" db="EMBL/GenBank/DDBJ databases">
        <title>Draft genome sequence of Streptomyces leeuwenhoekii C58, which produces the novel lasso peptide, chaxapeptin.</title>
        <authorList>
            <person name="Yi Y."/>
            <person name="Hai D."/>
            <person name="Jaspars M."/>
            <person name="Sheng H."/>
            <person name="Rateb M.E."/>
            <person name="Bull A."/>
            <person name="Goodfellow M."/>
            <person name="Asenjo J.A."/>
            <person name="Ebel R."/>
        </authorList>
    </citation>
    <scope>NUCLEOTIDE SEQUENCE [LARGE SCALE GENOMIC DNA]</scope>
    <source>
        <strain evidence="2 3">C58</strain>
    </source>
</reference>
<evidence type="ECO:0000313" key="3">
    <source>
        <dbReference type="Proteomes" id="UP000037274"/>
    </source>
</evidence>
<keyword evidence="3" id="KW-1185">Reference proteome</keyword>
<feature type="region of interest" description="Disordered" evidence="1">
    <location>
        <begin position="40"/>
        <end position="63"/>
    </location>
</feature>
<evidence type="ECO:0000313" key="2">
    <source>
        <dbReference type="EMBL" id="KMS79088.1"/>
    </source>
</evidence>
<evidence type="ECO:0000256" key="1">
    <source>
        <dbReference type="SAM" id="MobiDB-lite"/>
    </source>
</evidence>
<dbReference type="EMBL" id="LFEH01000040">
    <property type="protein sequence ID" value="KMS79088.1"/>
    <property type="molecule type" value="Genomic_DNA"/>
</dbReference>
<accession>A0ABR5HYZ8</accession>
<organism evidence="2 3">
    <name type="scientific">Streptomyces leeuwenhoekii</name>
    <dbReference type="NCBI Taxonomy" id="1437453"/>
    <lineage>
        <taxon>Bacteria</taxon>
        <taxon>Bacillati</taxon>
        <taxon>Actinomycetota</taxon>
        <taxon>Actinomycetes</taxon>
        <taxon>Kitasatosporales</taxon>
        <taxon>Streptomycetaceae</taxon>
        <taxon>Streptomyces</taxon>
    </lineage>
</organism>